<gene>
    <name evidence="4" type="primary">LOC116206716</name>
</gene>
<dbReference type="InterPro" id="IPR036163">
    <property type="entry name" value="HMA_dom_sf"/>
</dbReference>
<feature type="region of interest" description="Disordered" evidence="1">
    <location>
        <begin position="260"/>
        <end position="337"/>
    </location>
</feature>
<dbReference type="AlphaFoldDB" id="A0A6P8DDR3"/>
<dbReference type="Pfam" id="PF00403">
    <property type="entry name" value="HMA"/>
    <property type="match status" value="1"/>
</dbReference>
<reference evidence="4" key="2">
    <citation type="submission" date="2025-08" db="UniProtKB">
        <authorList>
            <consortium name="RefSeq"/>
        </authorList>
    </citation>
    <scope>IDENTIFICATION</scope>
    <source>
        <tissue evidence="4">Leaf</tissue>
    </source>
</reference>
<dbReference type="Proteomes" id="UP000515151">
    <property type="component" value="Chromosome 5"/>
</dbReference>
<feature type="region of interest" description="Disordered" evidence="1">
    <location>
        <begin position="17"/>
        <end position="115"/>
    </location>
</feature>
<feature type="compositionally biased region" description="Polar residues" evidence="1">
    <location>
        <begin position="30"/>
        <end position="40"/>
    </location>
</feature>
<evidence type="ECO:0000313" key="4">
    <source>
        <dbReference type="RefSeq" id="XP_031395372.1"/>
    </source>
</evidence>
<evidence type="ECO:0000259" key="2">
    <source>
        <dbReference type="PROSITE" id="PS50846"/>
    </source>
</evidence>
<organism evidence="3 4">
    <name type="scientific">Punica granatum</name>
    <name type="common">Pomegranate</name>
    <dbReference type="NCBI Taxonomy" id="22663"/>
    <lineage>
        <taxon>Eukaryota</taxon>
        <taxon>Viridiplantae</taxon>
        <taxon>Streptophyta</taxon>
        <taxon>Embryophyta</taxon>
        <taxon>Tracheophyta</taxon>
        <taxon>Spermatophyta</taxon>
        <taxon>Magnoliopsida</taxon>
        <taxon>eudicotyledons</taxon>
        <taxon>Gunneridae</taxon>
        <taxon>Pentapetalae</taxon>
        <taxon>rosids</taxon>
        <taxon>malvids</taxon>
        <taxon>Myrtales</taxon>
        <taxon>Lythraceae</taxon>
        <taxon>Punica</taxon>
    </lineage>
</organism>
<dbReference type="InterPro" id="IPR006121">
    <property type="entry name" value="HMA_dom"/>
</dbReference>
<dbReference type="SUPFAM" id="SSF55008">
    <property type="entry name" value="HMA, heavy metal-associated domain"/>
    <property type="match status" value="2"/>
</dbReference>
<dbReference type="RefSeq" id="XP_031395372.1">
    <property type="nucleotide sequence ID" value="XM_031539512.1"/>
</dbReference>
<dbReference type="InterPro" id="IPR044594">
    <property type="entry name" value="HIPP01/3/5/6"/>
</dbReference>
<protein>
    <submittedName>
        <fullName evidence="4">Heavy metal-associated isoprenylated plant protein 5-like</fullName>
    </submittedName>
</protein>
<dbReference type="PANTHER" id="PTHR46413:SF1">
    <property type="entry name" value="HEAVY METAL-ASSOCIATED ISOPRENYLATED PLANT PROTEIN 6"/>
    <property type="match status" value="1"/>
</dbReference>
<dbReference type="GeneID" id="116206716"/>
<dbReference type="PROSITE" id="PS50846">
    <property type="entry name" value="HMA_2"/>
    <property type="match status" value="1"/>
</dbReference>
<proteinExistence type="predicted"/>
<name>A0A6P8DDR3_PUNGR</name>
<dbReference type="GO" id="GO:0046872">
    <property type="term" value="F:metal ion binding"/>
    <property type="evidence" value="ECO:0007669"/>
    <property type="project" value="InterPro"/>
</dbReference>
<sequence length="532" mass="57710">MVIFCKSFVIDDVADGGMRKKKAADERQSTKIGSKNNATDGRNKKNVPVVAKEPKVAPVEPMAKVVKASDGTRTKGRADHDHGASAIAPAPPHGTDIPLAKHSATSQPPPSPLLPQAVNQMVQWPDSNPDDYKQLLDSSPSLQARSKVSSLQLVKGSGGNDHNSKKLLDKLDSWLRKRERNDLKSTSVLVLKMTLHCEGCVRKIRQALKKFGGVEDFAFDADRDLVAVLGAVNEEKLVWHLERDLKKEITVVLSAKTTNNKEAAVPAADGRNKKKPDVAVHKRSSKKAKEGAAGTGQEVDPLTPPVAVKTDEKKTKPRCSPAVSAGAGGEGEPDRADMDMPLVRETTSTLNLRIKVHCDGCIEKIREAIKQFKEAVDSVDLQVSSDLVTVMVAVEGRVDMRDLILYLSNILKHEVEVEVTRKSTGAPVDEKHCIKPPVDLENKYKKGHPVASCAGIQGCVKRITPATPLPIYVKDINGRASESVPVTNNPSSYGVHYYGNSGANHLLPQNLGTFMGNLDMFNEENPHACSIM</sequence>
<feature type="compositionally biased region" description="Low complexity" evidence="1">
    <location>
        <begin position="46"/>
        <end position="61"/>
    </location>
</feature>
<accession>A0A6P8DDR3</accession>
<feature type="domain" description="HMA" evidence="2">
    <location>
        <begin position="184"/>
        <end position="250"/>
    </location>
</feature>
<evidence type="ECO:0000256" key="1">
    <source>
        <dbReference type="SAM" id="MobiDB-lite"/>
    </source>
</evidence>
<feature type="compositionally biased region" description="Basic and acidic residues" evidence="1">
    <location>
        <begin position="70"/>
        <end position="83"/>
    </location>
</feature>
<keyword evidence="3" id="KW-1185">Reference proteome</keyword>
<dbReference type="Gene3D" id="3.30.70.100">
    <property type="match status" value="2"/>
</dbReference>
<dbReference type="PANTHER" id="PTHR46413">
    <property type="entry name" value="HEAVY METAL-ASSOCIATED ISOPRENYLATED PLANT PROTEIN 6"/>
    <property type="match status" value="1"/>
</dbReference>
<reference evidence="3" key="1">
    <citation type="journal article" date="2020" name="Plant Biotechnol. J.">
        <title>The pomegranate (Punica granatum L.) draft genome dissects genetic divergence between soft- and hard-seeded cultivars.</title>
        <authorList>
            <person name="Luo X."/>
            <person name="Li H."/>
            <person name="Wu Z."/>
            <person name="Yao W."/>
            <person name="Zhao P."/>
            <person name="Cao D."/>
            <person name="Yu H."/>
            <person name="Li K."/>
            <person name="Poudel K."/>
            <person name="Zhao D."/>
            <person name="Zhang F."/>
            <person name="Xia X."/>
            <person name="Chen L."/>
            <person name="Wang Q."/>
            <person name="Jing D."/>
            <person name="Cao S."/>
        </authorList>
    </citation>
    <scope>NUCLEOTIDE SEQUENCE [LARGE SCALE GENOMIC DNA]</scope>
    <source>
        <strain evidence="3">cv. Tunisia</strain>
    </source>
</reference>
<dbReference type="CDD" id="cd00371">
    <property type="entry name" value="HMA"/>
    <property type="match status" value="1"/>
</dbReference>
<evidence type="ECO:0000313" key="3">
    <source>
        <dbReference type="Proteomes" id="UP000515151"/>
    </source>
</evidence>